<dbReference type="Pfam" id="PF20390">
    <property type="entry name" value="DUF6685"/>
    <property type="match status" value="1"/>
</dbReference>
<protein>
    <recommendedName>
        <fullName evidence="3">LysR substrate-binding domain-containing protein</fullName>
    </recommendedName>
</protein>
<proteinExistence type="predicted"/>
<gene>
    <name evidence="1" type="ORF">H9642_15585</name>
</gene>
<sequence>MSSSLPPSSLATRLTTLAGQWGLGRREARQLREHASHLRLPFQPLQPPSASIWWQLGPPLDRLVDLPRSALSGPVQEDKAAAHAVLARLVEIELDQLDALDLRQVDGLISAPGEQTAHLHLDDLANTPDCRSLRIISYKDFLKVIGLALPDFERGKPLALRQADWLGPRLFWAGELHSEAFASAVAYARLRGLQITLPAEVARYRLNGAALADLQARFHMVVMPVQSWSDPAFMGLLLNSRLPYSRLSLQRTATAPETLLLPRDNALSNALGEGLRLAGAPDLGKFLHSLPHTAD</sequence>
<evidence type="ECO:0008006" key="3">
    <source>
        <dbReference type="Google" id="ProtNLM"/>
    </source>
</evidence>
<comment type="caution">
    <text evidence="1">The sequence shown here is derived from an EMBL/GenBank/DDBJ whole genome shotgun (WGS) entry which is preliminary data.</text>
</comment>
<name>A0ABR8TS61_9PSED</name>
<dbReference type="InterPro" id="IPR046507">
    <property type="entry name" value="DUF6685"/>
</dbReference>
<organism evidence="1 2">
    <name type="scientific">Serpens gallinarum</name>
    <dbReference type="NCBI Taxonomy" id="2763075"/>
    <lineage>
        <taxon>Bacteria</taxon>
        <taxon>Pseudomonadati</taxon>
        <taxon>Pseudomonadota</taxon>
        <taxon>Gammaproteobacteria</taxon>
        <taxon>Pseudomonadales</taxon>
        <taxon>Pseudomonadaceae</taxon>
        <taxon>Pseudomonas</taxon>
    </lineage>
</organism>
<dbReference type="Proteomes" id="UP000611945">
    <property type="component" value="Unassembled WGS sequence"/>
</dbReference>
<reference evidence="1 2" key="1">
    <citation type="submission" date="2020-08" db="EMBL/GenBank/DDBJ databases">
        <title>A Genomic Blueprint of the Chicken Gut Microbiome.</title>
        <authorList>
            <person name="Gilroy R."/>
            <person name="Ravi A."/>
            <person name="Getino M."/>
            <person name="Pursley I."/>
            <person name="Horton D.L."/>
            <person name="Alikhan N.-F."/>
            <person name="Baker D."/>
            <person name="Gharbi K."/>
            <person name="Hall N."/>
            <person name="Watson M."/>
            <person name="Adriaenssens E.M."/>
            <person name="Foster-Nyarko E."/>
            <person name="Jarju S."/>
            <person name="Secka A."/>
            <person name="Antonio M."/>
            <person name="Oren A."/>
            <person name="Chaudhuri R."/>
            <person name="La Ragione R.M."/>
            <person name="Hildebrand F."/>
            <person name="Pallen M.J."/>
        </authorList>
    </citation>
    <scope>NUCLEOTIDE SEQUENCE [LARGE SCALE GENOMIC DNA]</scope>
    <source>
        <strain evidence="1 2">Sa2CUA2</strain>
    </source>
</reference>
<evidence type="ECO:0000313" key="2">
    <source>
        <dbReference type="Proteomes" id="UP000611945"/>
    </source>
</evidence>
<evidence type="ECO:0000313" key="1">
    <source>
        <dbReference type="EMBL" id="MBD7978606.1"/>
    </source>
</evidence>
<accession>A0ABR8TS61</accession>
<dbReference type="EMBL" id="JACSQG010000010">
    <property type="protein sequence ID" value="MBD7978606.1"/>
    <property type="molecule type" value="Genomic_DNA"/>
</dbReference>
<keyword evidence="2" id="KW-1185">Reference proteome</keyword>
<dbReference type="RefSeq" id="WP_251837390.1">
    <property type="nucleotide sequence ID" value="NZ_JACSQG010000010.1"/>
</dbReference>